<keyword evidence="9" id="KW-1185">Reference proteome</keyword>
<dbReference type="Proteomes" id="UP001500280">
    <property type="component" value="Unassembled WGS sequence"/>
</dbReference>
<evidence type="ECO:0000259" key="6">
    <source>
        <dbReference type="Pfam" id="PF02211"/>
    </source>
</evidence>
<dbReference type="NCBIfam" id="TIGR03888">
    <property type="entry name" value="nitrile_beta"/>
    <property type="match status" value="1"/>
</dbReference>
<comment type="similarity">
    <text evidence="2 5">Belongs to the nitrile hydratase subunit beta family.</text>
</comment>
<feature type="domain" description="Nitrile hydratase beta subunit-like N-terminal" evidence="7">
    <location>
        <begin position="1"/>
        <end position="109"/>
    </location>
</feature>
<sequence>MNGVHDMGGSHQVGAIAPEPDEPVFHERWEGVTFGVQVAGATAGYWTSDEYRFAIEQMPPAEYLSTSYFEHWLSAMEKIFIAKGLFTQEEYRRALDAARADRSPAAGEAEPVPPELLEAVGNVIAQGGLCSRDVPQAPRFHVGDAVQARRDAPSGHTRLARYVRGATGEIVMSHGAFVFPDTLAEGRGVERPQYVYAVRFVGTELWGRDAEPGTTFTIDLWESYLQSARGSTSSPTITNRG</sequence>
<evidence type="ECO:0000256" key="1">
    <source>
        <dbReference type="ARBA" id="ARBA00004042"/>
    </source>
</evidence>
<evidence type="ECO:0000256" key="2">
    <source>
        <dbReference type="ARBA" id="ARBA00009098"/>
    </source>
</evidence>
<dbReference type="Gene3D" id="2.30.30.50">
    <property type="match status" value="1"/>
</dbReference>
<dbReference type="EMBL" id="BAAANF010000021">
    <property type="protein sequence ID" value="GAA1706599.1"/>
    <property type="molecule type" value="Genomic_DNA"/>
</dbReference>
<dbReference type="Pfam" id="PF02211">
    <property type="entry name" value="NHase_beta_C"/>
    <property type="match status" value="1"/>
</dbReference>
<dbReference type="InterPro" id="IPR049054">
    <property type="entry name" value="CN_hydtase_beta-like_N"/>
</dbReference>
<dbReference type="EC" id="4.2.1.84" evidence="5"/>
<evidence type="ECO:0000313" key="8">
    <source>
        <dbReference type="EMBL" id="GAA1706599.1"/>
    </source>
</evidence>
<gene>
    <name evidence="8" type="primary">nthB</name>
    <name evidence="8" type="ORF">GCM10009745_63070</name>
</gene>
<dbReference type="InterPro" id="IPR042262">
    <property type="entry name" value="CN_hydtase_beta_C"/>
</dbReference>
<comment type="caution">
    <text evidence="8">The sequence shown here is derived from an EMBL/GenBank/DDBJ whole genome shotgun (WGS) entry which is preliminary data.</text>
</comment>
<dbReference type="Pfam" id="PF21006">
    <property type="entry name" value="NHase_beta_N"/>
    <property type="match status" value="1"/>
</dbReference>
<reference evidence="8 9" key="1">
    <citation type="journal article" date="2019" name="Int. J. Syst. Evol. Microbiol.">
        <title>The Global Catalogue of Microorganisms (GCM) 10K type strain sequencing project: providing services to taxonomists for standard genome sequencing and annotation.</title>
        <authorList>
            <consortium name="The Broad Institute Genomics Platform"/>
            <consortium name="The Broad Institute Genome Sequencing Center for Infectious Disease"/>
            <person name="Wu L."/>
            <person name="Ma J."/>
        </authorList>
    </citation>
    <scope>NUCLEOTIDE SEQUENCE [LARGE SCALE GENOMIC DNA]</scope>
    <source>
        <strain evidence="8 9">JCM 14307</strain>
    </source>
</reference>
<comment type="catalytic activity">
    <reaction evidence="4 5">
        <text>an aliphatic primary amide = an aliphatic nitrile + H2O</text>
        <dbReference type="Rhea" id="RHEA:12673"/>
        <dbReference type="ChEBI" id="CHEBI:15377"/>
        <dbReference type="ChEBI" id="CHEBI:65285"/>
        <dbReference type="ChEBI" id="CHEBI:80291"/>
        <dbReference type="EC" id="4.2.1.84"/>
    </reaction>
</comment>
<evidence type="ECO:0000256" key="3">
    <source>
        <dbReference type="ARBA" id="ARBA00023239"/>
    </source>
</evidence>
<evidence type="ECO:0000256" key="4">
    <source>
        <dbReference type="ARBA" id="ARBA00044877"/>
    </source>
</evidence>
<dbReference type="RefSeq" id="WP_344159985.1">
    <property type="nucleotide sequence ID" value="NZ_BAAANF010000021.1"/>
</dbReference>
<dbReference type="PIRSF" id="PIRSF001427">
    <property type="entry name" value="NHase_beta"/>
    <property type="match status" value="1"/>
</dbReference>
<accession>A0ABN2IK21</accession>
<protein>
    <recommendedName>
        <fullName evidence="5">Nitrile hydratase subunit beta</fullName>
        <shortName evidence="5">NHase</shortName>
        <ecNumber evidence="5">4.2.1.84</ecNumber>
    </recommendedName>
</protein>
<evidence type="ECO:0000259" key="7">
    <source>
        <dbReference type="Pfam" id="PF21006"/>
    </source>
</evidence>
<dbReference type="InterPro" id="IPR003168">
    <property type="entry name" value="Nitrile_hydratase_bsu"/>
</dbReference>
<dbReference type="SUPFAM" id="SSF50090">
    <property type="entry name" value="Electron transport accessory proteins"/>
    <property type="match status" value="1"/>
</dbReference>
<dbReference type="InterPro" id="IPR008990">
    <property type="entry name" value="Elect_transpt_acc-like_dom_sf"/>
</dbReference>
<organism evidence="8 9">
    <name type="scientific">Kribbella yunnanensis</name>
    <dbReference type="NCBI Taxonomy" id="190194"/>
    <lineage>
        <taxon>Bacteria</taxon>
        <taxon>Bacillati</taxon>
        <taxon>Actinomycetota</taxon>
        <taxon>Actinomycetes</taxon>
        <taxon>Propionibacteriales</taxon>
        <taxon>Kribbellaceae</taxon>
        <taxon>Kribbella</taxon>
    </lineage>
</organism>
<evidence type="ECO:0000256" key="5">
    <source>
        <dbReference type="PIRNR" id="PIRNR001427"/>
    </source>
</evidence>
<dbReference type="InterPro" id="IPR024690">
    <property type="entry name" value="CN_hydtase_beta_dom_C"/>
</dbReference>
<proteinExistence type="inferred from homology"/>
<name>A0ABN2IK21_9ACTN</name>
<evidence type="ECO:0000313" key="9">
    <source>
        <dbReference type="Proteomes" id="UP001500280"/>
    </source>
</evidence>
<keyword evidence="3 5" id="KW-0456">Lyase</keyword>
<dbReference type="Gene3D" id="1.10.472.20">
    <property type="entry name" value="Nitrile hydratase, beta subunit"/>
    <property type="match status" value="1"/>
</dbReference>
<feature type="domain" description="Nitrile hydratase beta subunit" evidence="6">
    <location>
        <begin position="131"/>
        <end position="226"/>
    </location>
</feature>
<comment type="function">
    <text evidence="1 5">NHase catalyzes the hydration of various nitrile compounds to the corresponding amides.</text>
</comment>